<reference evidence="2" key="1">
    <citation type="submission" date="2012-03" db="EMBL/GenBank/DDBJ databases">
        <title>Fervidicoccus fontis complete genome analysis confirms its distinct phylogenetic position and predicts its environmental function.</title>
        <authorList>
            <person name="Lebedinsky A.V."/>
            <person name="Mardanov A.V."/>
            <person name="Gumerov V.M."/>
            <person name="Beletsky A.V."/>
            <person name="Kublanov I.V."/>
            <person name="Perevalova A.A."/>
            <person name="Bonch-Osmolovskaya E.A."/>
            <person name="Ravin N.V."/>
            <person name="Skryabin K.G."/>
        </authorList>
    </citation>
    <scope>NUCLEOTIDE SEQUENCE [LARGE SCALE GENOMIC DNA]</scope>
    <source>
        <strain evidence="2">DSM 19380 / VKM B-2539 / Kam940</strain>
    </source>
</reference>
<dbReference type="GO" id="GO:0004612">
    <property type="term" value="F:phosphoenolpyruvate carboxykinase (ATP) activity"/>
    <property type="evidence" value="ECO:0007669"/>
    <property type="project" value="InterPro"/>
</dbReference>
<reference evidence="1 2" key="2">
    <citation type="journal article" date="2014" name="Extremophiles">
        <title>Analysis of the complete genome of Fervidococcus fontis confirms the distinct phylogenetic position of the order Fervidicoccales and suggests its environmental function.</title>
        <authorList>
            <person name="Lebedinsky A.V."/>
            <person name="Mardanov A.V."/>
            <person name="Kublanov I.V."/>
            <person name="Gumerov V.M."/>
            <person name="Beletsky A.V."/>
            <person name="Perevalova A.A."/>
            <person name="Bidzhieva S.Kh."/>
            <person name="Bonch-Osmolovskaya E.A."/>
            <person name="Skryabin K.G."/>
            <person name="Ravin N.V."/>
        </authorList>
    </citation>
    <scope>NUCLEOTIDE SEQUENCE [LARGE SCALE GENOMIC DNA]</scope>
    <source>
        <strain evidence="2">DSM 19380 / VKM B-2539 / Kam940</strain>
    </source>
</reference>
<evidence type="ECO:0000313" key="2">
    <source>
        <dbReference type="Proteomes" id="UP000007391"/>
    </source>
</evidence>
<dbReference type="InterPro" id="IPR001272">
    <property type="entry name" value="PEP_carboxykinase_ATP"/>
</dbReference>
<dbReference type="InParanoid" id="I0A0U6"/>
<proteinExistence type="predicted"/>
<dbReference type="AlphaFoldDB" id="I0A0U6"/>
<sequence>MSSIIPKLDEITPESFLESVNRIFELKRKAGLVPYLDNPEDVRKRAELYATKYKNGSLGWASNIWSRSAANTVVINSESELKKEHKLLMLRVLEHILAQGPMIRVDGAYGSPNSKVRMHIRVYVDTQFPDLAYRWKQLVFDVDKESKVDATLFVVPHYLGNPNIPGSDKLLAVIRFPFQNFTIITLSSYQGEIKKGALCHWIFHAYKQGCTGEHAALREFSVRTVEESWKRVVLAIWGLTGSGKSTHGFYMWTEKNAPLYVKNFGTNPLDYVKDQEVKNDDIVAICEDRVYGSELGAWTKTEDLTPDMEAMWNGAFSSRALHENTEFDENGNPSFEGKLFQYFGSPNRNARTVLYLEDTGFFKGSVDSSGPLNTAVFLSPGYFTDYAWVKLNDIELAAKALADGRTVGHPAQARELVGKVRFVPRYTEFTIGIGDDAHVLRFYEFLKKWKERGNEVEIFMWNTTGRIIAKYRWVEKKLGDKMIMVPEPILQEVNGVLKPIGGERPTIEETEFFLLQATRGAVEYKPHPVWGEKVLVPKHVPGIKDERLKQLDPTTYLSMDEFKALLKAQIEESKYNLQKLGLKLPSEIMNAMDF</sequence>
<keyword evidence="2" id="KW-1185">Reference proteome</keyword>
<evidence type="ECO:0000313" key="1">
    <source>
        <dbReference type="EMBL" id="AFH42603.1"/>
    </source>
</evidence>
<dbReference type="HOGENOM" id="CLU_458310_0_0_2"/>
<dbReference type="GO" id="GO:0016301">
    <property type="term" value="F:kinase activity"/>
    <property type="evidence" value="ECO:0007669"/>
    <property type="project" value="UniProtKB-KW"/>
</dbReference>
<dbReference type="GO" id="GO:0005524">
    <property type="term" value="F:ATP binding"/>
    <property type="evidence" value="ECO:0007669"/>
    <property type="project" value="InterPro"/>
</dbReference>
<keyword evidence="1" id="KW-0418">Kinase</keyword>
<dbReference type="Proteomes" id="UP000007391">
    <property type="component" value="Chromosome"/>
</dbReference>
<dbReference type="GeneID" id="12449692"/>
<dbReference type="Pfam" id="PF01293">
    <property type="entry name" value="PEPCK_ATP"/>
    <property type="match status" value="1"/>
</dbReference>
<dbReference type="STRING" id="1163730.FFONT_0613"/>
<dbReference type="eggNOG" id="arCOG06073">
    <property type="taxonomic scope" value="Archaea"/>
</dbReference>
<dbReference type="OrthoDB" id="371696at2157"/>
<dbReference type="GO" id="GO:0006094">
    <property type="term" value="P:gluconeogenesis"/>
    <property type="evidence" value="ECO:0007669"/>
    <property type="project" value="InterPro"/>
</dbReference>
<dbReference type="RefSeq" id="WP_014557752.1">
    <property type="nucleotide sequence ID" value="NC_017461.1"/>
</dbReference>
<keyword evidence="1" id="KW-0808">Transferase</keyword>
<dbReference type="KEGG" id="ffo:FFONT_0613"/>
<gene>
    <name evidence="1" type="ordered locus">FFONT_0613</name>
</gene>
<name>I0A0U6_FERFK</name>
<keyword evidence="1" id="KW-0670">Pyruvate</keyword>
<organism evidence="1 2">
    <name type="scientific">Fervidicoccus fontis (strain DSM 19380 / JCM 18336 / VKM B-2539 / Kam940)</name>
    <dbReference type="NCBI Taxonomy" id="1163730"/>
    <lineage>
        <taxon>Archaea</taxon>
        <taxon>Thermoproteota</taxon>
        <taxon>Thermoprotei</taxon>
        <taxon>Fervidicoccales</taxon>
        <taxon>Fervidicoccaceae</taxon>
        <taxon>Fervidicoccus</taxon>
    </lineage>
</organism>
<protein>
    <submittedName>
        <fullName evidence="1">Phosphoenolpyruvate carboxykinase-like protein</fullName>
    </submittedName>
</protein>
<dbReference type="EMBL" id="CP003423">
    <property type="protein sequence ID" value="AFH42603.1"/>
    <property type="molecule type" value="Genomic_DNA"/>
</dbReference>
<accession>I0A0U6</accession>
<dbReference type="SUPFAM" id="SSF53795">
    <property type="entry name" value="PEP carboxykinase-like"/>
    <property type="match status" value="1"/>
</dbReference>